<dbReference type="Pfam" id="PF00158">
    <property type="entry name" value="Sigma54_activat"/>
    <property type="match status" value="1"/>
</dbReference>
<dbReference type="EMBL" id="BAABHJ010000008">
    <property type="protein sequence ID" value="GAA4608574.1"/>
    <property type="molecule type" value="Genomic_DNA"/>
</dbReference>
<dbReference type="SUPFAM" id="SSF52540">
    <property type="entry name" value="P-loop containing nucleoside triphosphate hydrolases"/>
    <property type="match status" value="1"/>
</dbReference>
<keyword evidence="2" id="KW-0547">Nucleotide-binding</keyword>
<dbReference type="PANTHER" id="PTHR30267:SF2">
    <property type="entry name" value="PROTEIN PRKA"/>
    <property type="match status" value="1"/>
</dbReference>
<dbReference type="Proteomes" id="UP001500212">
    <property type="component" value="Unassembled WGS sequence"/>
</dbReference>
<name>A0ABP8TLE6_9ACTN</name>
<evidence type="ECO:0000313" key="3">
    <source>
        <dbReference type="Proteomes" id="UP001500212"/>
    </source>
</evidence>
<feature type="domain" description="Sigma-54 factor interaction" evidence="1">
    <location>
        <begin position="150"/>
        <end position="209"/>
    </location>
</feature>
<comment type="caution">
    <text evidence="2">The sequence shown here is derived from an EMBL/GenBank/DDBJ whole genome shotgun (WGS) entry which is preliminary data.</text>
</comment>
<dbReference type="InterPro" id="IPR002078">
    <property type="entry name" value="Sigma_54_int"/>
</dbReference>
<keyword evidence="3" id="KW-1185">Reference proteome</keyword>
<evidence type="ECO:0000259" key="1">
    <source>
        <dbReference type="Pfam" id="PF00158"/>
    </source>
</evidence>
<dbReference type="InterPro" id="IPR027417">
    <property type="entry name" value="P-loop_NTPase"/>
</dbReference>
<proteinExistence type="predicted"/>
<dbReference type="GO" id="GO:0005524">
    <property type="term" value="F:ATP binding"/>
    <property type="evidence" value="ECO:0007669"/>
    <property type="project" value="UniProtKB-KW"/>
</dbReference>
<organism evidence="2 3">
    <name type="scientific">Actinoallomurus liliacearum</name>
    <dbReference type="NCBI Taxonomy" id="1080073"/>
    <lineage>
        <taxon>Bacteria</taxon>
        <taxon>Bacillati</taxon>
        <taxon>Actinomycetota</taxon>
        <taxon>Actinomycetes</taxon>
        <taxon>Streptosporangiales</taxon>
        <taxon>Thermomonosporaceae</taxon>
        <taxon>Actinoallomurus</taxon>
    </lineage>
</organism>
<dbReference type="PANTHER" id="PTHR30267">
    <property type="entry name" value="PROTEIN KINASE PRKA"/>
    <property type="match status" value="1"/>
</dbReference>
<reference evidence="3" key="1">
    <citation type="journal article" date="2019" name="Int. J. Syst. Evol. Microbiol.">
        <title>The Global Catalogue of Microorganisms (GCM) 10K type strain sequencing project: providing services to taxonomists for standard genome sequencing and annotation.</title>
        <authorList>
            <consortium name="The Broad Institute Genomics Platform"/>
            <consortium name="The Broad Institute Genome Sequencing Center for Infectious Disease"/>
            <person name="Wu L."/>
            <person name="Ma J."/>
        </authorList>
    </citation>
    <scope>NUCLEOTIDE SEQUENCE [LARGE SCALE GENOMIC DNA]</scope>
    <source>
        <strain evidence="3">JCM 17938</strain>
    </source>
</reference>
<sequence length="444" mass="48626">MHRSVKAEIRHNLLARLRSGEPRFPGIVGFDDTVLPHVERALLAGHDLVLLGERGQGKSRLIRTLGGLLDEWTPVVEGCEINDHPYAPVCVRCRRLAAEAGDELPVAWKHRDERYGEKLATPDTSVGDLIGDIDPIKVAEGRTLGDPETVHYGLVPRTNRGIFCVNELPDLAERIQVSLLNVLEERDVQIRGYNLRLPLDVLLVASANPEDYTNRGRIITPLKDRFGAEIRTHYPLDVDDELVLIGQEAEVAAAVPVHLMEVIARFTRLVRESPAVDTRSGVSARFAIAATETVAASALRRAALAGEEQPVARVCDLPSIVPTLLGKVEFEVSEEGREEEVLAHLLRRAVAETWRRTLGPVDLSGLLDRFDRGATVDSGELVAAADLLHHIGPVSGLARIMNGLGMEGESPGHAAAALEFALEGLYLMRRLSKDTEDGTTTYRT</sequence>
<keyword evidence="2" id="KW-0067">ATP-binding</keyword>
<dbReference type="Gene3D" id="3.40.50.300">
    <property type="entry name" value="P-loop containing nucleotide triphosphate hydrolases"/>
    <property type="match status" value="1"/>
</dbReference>
<protein>
    <submittedName>
        <fullName evidence="2">ATP-binding protein</fullName>
    </submittedName>
</protein>
<gene>
    <name evidence="2" type="ORF">GCM10023195_33720</name>
</gene>
<evidence type="ECO:0000313" key="2">
    <source>
        <dbReference type="EMBL" id="GAA4608574.1"/>
    </source>
</evidence>
<accession>A0ABP8TLE6</accession>